<protein>
    <submittedName>
        <fullName evidence="1">Uncharacterized protein</fullName>
    </submittedName>
</protein>
<evidence type="ECO:0000313" key="1">
    <source>
        <dbReference type="EMBL" id="EAJ7104816.1"/>
    </source>
</evidence>
<dbReference type="NCBIfam" id="NF046095">
    <property type="entry name" value="flg_dep_Cj0814"/>
    <property type="match status" value="1"/>
</dbReference>
<gene>
    <name evidence="1" type="ORF">YZ54_04785</name>
</gene>
<dbReference type="InterPro" id="IPR058078">
    <property type="entry name" value="Cj0814-like"/>
</dbReference>
<dbReference type="AlphaFoldDB" id="A0A5L4TF20"/>
<proteinExistence type="predicted"/>
<accession>A0A5L4TF20</accession>
<name>A0A5L4TF20_CAMUP</name>
<comment type="caution">
    <text evidence="1">The sequence shown here is derived from an EMBL/GenBank/DDBJ whole genome shotgun (WGS) entry which is preliminary data.</text>
</comment>
<reference evidence="1" key="1">
    <citation type="submission" date="2018-05" db="EMBL/GenBank/DDBJ databases">
        <authorList>
            <consortium name="PulseNet: The National Subtyping Network for Foodborne Disease Surveillance"/>
            <person name="Tarr C.L."/>
            <person name="Trees E."/>
            <person name="Katz L.S."/>
            <person name="Carleton-Romer H.A."/>
            <person name="Stroika S."/>
            <person name="Kucerova Z."/>
            <person name="Roache K.F."/>
            <person name="Sabol A.L."/>
            <person name="Besser J."/>
            <person name="Gerner-Smidt P."/>
        </authorList>
    </citation>
    <scope>NUCLEOTIDE SEQUENCE</scope>
    <source>
        <strain evidence="1">D2813</strain>
    </source>
</reference>
<dbReference type="EMBL" id="AACABH010000018">
    <property type="protein sequence ID" value="EAJ7104816.1"/>
    <property type="molecule type" value="Genomic_DNA"/>
</dbReference>
<sequence>MLGINSAFGNSFAKFNFNVKKEGNSFSSNTSNGNVKNLQDVNQGFKVDNKILGYEVDSEGYFTSDLNKAAGIPEDIKIHSSTMESLVKVSTSEKDPFRAFESIDITKTIKNAYMVLSQVVGEDVLNSKDSFSLEEIASFPQGYEFNRQSMQVTKIYNSAKDYLNGALNFDYKNTTDTKINQLFFNTTENLMQGNPATDIFNNNNGGRENMNLGVFFDTAPDKYSNPDGTIAKGGLLVAIINANIYTREGEATKMGQSEGFDKTMSAQEVAKAWNDRNFNLKFDPNNPNSIVQGAGIVDMSDENVEFPSLIKLIQKHQKELMEYLQKRKKINIMV</sequence>
<organism evidence="1">
    <name type="scientific">Campylobacter upsaliensis</name>
    <dbReference type="NCBI Taxonomy" id="28080"/>
    <lineage>
        <taxon>Bacteria</taxon>
        <taxon>Pseudomonadati</taxon>
        <taxon>Campylobacterota</taxon>
        <taxon>Epsilonproteobacteria</taxon>
        <taxon>Campylobacterales</taxon>
        <taxon>Campylobacteraceae</taxon>
        <taxon>Campylobacter</taxon>
    </lineage>
</organism>